<comment type="catalytic activity">
    <reaction evidence="14">
        <text>ATP + H2O = ADP + phosphate + H(+)</text>
        <dbReference type="Rhea" id="RHEA:13065"/>
        <dbReference type="ChEBI" id="CHEBI:15377"/>
        <dbReference type="ChEBI" id="CHEBI:15378"/>
        <dbReference type="ChEBI" id="CHEBI:30616"/>
        <dbReference type="ChEBI" id="CHEBI:43474"/>
        <dbReference type="ChEBI" id="CHEBI:456216"/>
        <dbReference type="EC" id="5.6.2.4"/>
    </reaction>
</comment>
<dbReference type="GO" id="GO:0003677">
    <property type="term" value="F:DNA binding"/>
    <property type="evidence" value="ECO:0007669"/>
    <property type="project" value="UniProtKB-KW"/>
</dbReference>
<evidence type="ECO:0000259" key="17">
    <source>
        <dbReference type="PROSITE" id="PS51198"/>
    </source>
</evidence>
<dbReference type="Gene3D" id="1.10.486.10">
    <property type="entry name" value="PCRA, domain 4"/>
    <property type="match status" value="1"/>
</dbReference>
<evidence type="ECO:0000256" key="2">
    <source>
        <dbReference type="ARBA" id="ARBA00022722"/>
    </source>
</evidence>
<name>A0A8H9YAU0_9CORY</name>
<sequence length="1161" mass="122048">MTDDAAHAPRPDRGGPVSGPAGGTGTAQTGGPGTAQAGGTGTAQETAARLLRRIGGGGAVTVDLDTTVTAPEERRWEGLPGALVAGDPRLDRDAPYAVLGGPGTGKTSLIVDTAVSFLRAGGRADELMVVTPSKESAAAVRTAVVDRLRAEDSYATSGSPVRSVHSWAFTILTTVTSEQHDPLPRLMSGAEHDAQIRELLRGHVADNRGDWPDEIRPALPLTGFARQLRDLLLRAAERGLGPDDLEELGRRHGRPMWTAAASFLREYRQVQELSGTTNLNASELLHTALAALRADDARERTDVSSPAVARWRDSLRLVLVDDAHNLDPAAGEFIDLFLRPGVTAVVTGDPDQCVFHFRGADEQFLTRHAATGDHRVTLSRSHRLTAGPAAAVRRLQERLPASGAAATSLRVPLTGVAGEPEAGGDGDRPTGGGAAPAGIAVHRAPTVTAERLVVTDHVRRAHVVDEVPWSRIAVIVRSVADIPALRRTLLSHGVPVTVDPTSVVLAEQQLVSVLLLALEALLRPLTTAEVQRLVESPLGGADPVMVRRLERSVARAVLGTGMRAMECVSRIVLREATPTEEQQWTRFFGPREQGVLDRIRAVVDAGRDAHRAGGSVETVLWKVWQAADLAPSLQQQALRGGTLGSQADRDLDAVMSLFDLAGDIVERNPNVTLRTFVEDVRAQELPTGGRDRRGVVPDAVEILPAHAAAGREWDVVVVAGVQEDSWPAGLTVGGLFGQVELVDALDRGIEPGAPVARAAGALQEERRLFLLAVSRARHSTLVTATGTSTDDADVPSRFLREIEESGAVQGTGAEDTGAGTGGAGDTGAGTGAGDTVAGEGDDAALPRVLAVEPLVAELRDAVCDPDRPGHERDAAARCLGRFAGAGVHGADPDDWWGVLPPSTTAPVVPEGTPVRLSPSAIDRLSTCGFTAFIESVRSDDAPSEPMLVGQFIHALAEAFADGLDVDTAHRLVETVIPELVDAPPAVVGHRVETWRQGVTRLHTWITARGGADVEVAVEQALEQDIGQTARGYRVVLAGRADRLETGPDGTLVIDFKTGTAVTKQQAEDSAQLASYQLLVTDGGGTAAGAVLVYPGKDTKTMTVRRQSAATPERVEEFRASLLDLADTMIGPEFTAAADGGPGAGDTASLSPATTQGRQVVE</sequence>
<dbReference type="GO" id="GO:0005829">
    <property type="term" value="C:cytosol"/>
    <property type="evidence" value="ECO:0007669"/>
    <property type="project" value="TreeGrafter"/>
</dbReference>
<dbReference type="GO" id="GO:0000725">
    <property type="term" value="P:recombinational repair"/>
    <property type="evidence" value="ECO:0007669"/>
    <property type="project" value="TreeGrafter"/>
</dbReference>
<keyword evidence="9" id="KW-0238">DNA-binding</keyword>
<evidence type="ECO:0000256" key="12">
    <source>
        <dbReference type="ARBA" id="ARBA00034617"/>
    </source>
</evidence>
<feature type="region of interest" description="Disordered" evidence="16">
    <location>
        <begin position="1132"/>
        <end position="1161"/>
    </location>
</feature>
<keyword evidence="2" id="KW-0540">Nuclease</keyword>
<feature type="domain" description="UvrD-like helicase C-terminal" evidence="18">
    <location>
        <begin position="408"/>
        <end position="710"/>
    </location>
</feature>
<feature type="compositionally biased region" description="Polar residues" evidence="16">
    <location>
        <begin position="1148"/>
        <end position="1161"/>
    </location>
</feature>
<evidence type="ECO:0000313" key="19">
    <source>
        <dbReference type="EMBL" id="MBB3115691.1"/>
    </source>
</evidence>
<evidence type="ECO:0000256" key="3">
    <source>
        <dbReference type="ARBA" id="ARBA00022741"/>
    </source>
</evidence>
<dbReference type="GO" id="GO:0004527">
    <property type="term" value="F:exonuclease activity"/>
    <property type="evidence" value="ECO:0007669"/>
    <property type="project" value="UniProtKB-KW"/>
</dbReference>
<keyword evidence="3 15" id="KW-0547">Nucleotide-binding</keyword>
<evidence type="ECO:0000256" key="6">
    <source>
        <dbReference type="ARBA" id="ARBA00022806"/>
    </source>
</evidence>
<feature type="binding site" evidence="15">
    <location>
        <begin position="100"/>
        <end position="107"/>
    </location>
    <ligand>
        <name>ATP</name>
        <dbReference type="ChEBI" id="CHEBI:30616"/>
    </ligand>
</feature>
<evidence type="ECO:0000256" key="4">
    <source>
        <dbReference type="ARBA" id="ARBA00022763"/>
    </source>
</evidence>
<feature type="region of interest" description="Disordered" evidence="16">
    <location>
        <begin position="1"/>
        <end position="44"/>
    </location>
</feature>
<dbReference type="Pfam" id="PF12705">
    <property type="entry name" value="PDDEXK_1"/>
    <property type="match status" value="1"/>
</dbReference>
<evidence type="ECO:0000256" key="10">
    <source>
        <dbReference type="ARBA" id="ARBA00023204"/>
    </source>
</evidence>
<gene>
    <name evidence="19" type="ORF">FHU32_000907</name>
</gene>
<dbReference type="AlphaFoldDB" id="A0A8H9YAU0"/>
<evidence type="ECO:0000256" key="8">
    <source>
        <dbReference type="ARBA" id="ARBA00022840"/>
    </source>
</evidence>
<feature type="compositionally biased region" description="Gly residues" evidence="16">
    <location>
        <begin position="16"/>
        <end position="41"/>
    </location>
</feature>
<evidence type="ECO:0000259" key="18">
    <source>
        <dbReference type="PROSITE" id="PS51217"/>
    </source>
</evidence>
<feature type="compositionally biased region" description="Gly residues" evidence="16">
    <location>
        <begin position="818"/>
        <end position="832"/>
    </location>
</feature>
<dbReference type="PROSITE" id="PS51217">
    <property type="entry name" value="UVRD_HELICASE_CTER"/>
    <property type="match status" value="1"/>
</dbReference>
<dbReference type="InterPro" id="IPR038726">
    <property type="entry name" value="PDDEXK_AddAB-type"/>
</dbReference>
<dbReference type="GO" id="GO:0043138">
    <property type="term" value="F:3'-5' DNA helicase activity"/>
    <property type="evidence" value="ECO:0007669"/>
    <property type="project" value="UniProtKB-EC"/>
</dbReference>
<dbReference type="Gene3D" id="3.90.320.10">
    <property type="match status" value="1"/>
</dbReference>
<comment type="caution">
    <text evidence="19">The sequence shown here is derived from an EMBL/GenBank/DDBJ whole genome shotgun (WGS) entry which is preliminary data.</text>
</comment>
<feature type="domain" description="UvrD-like helicase ATP-binding" evidence="17">
    <location>
        <begin position="79"/>
        <end position="385"/>
    </location>
</feature>
<evidence type="ECO:0000256" key="7">
    <source>
        <dbReference type="ARBA" id="ARBA00022839"/>
    </source>
</evidence>
<dbReference type="Gene3D" id="1.10.10.160">
    <property type="match status" value="1"/>
</dbReference>
<dbReference type="InterPro" id="IPR011604">
    <property type="entry name" value="PDDEXK-like_dom_sf"/>
</dbReference>
<dbReference type="GeneID" id="60807913"/>
<evidence type="ECO:0000256" key="13">
    <source>
        <dbReference type="ARBA" id="ARBA00034808"/>
    </source>
</evidence>
<evidence type="ECO:0000256" key="11">
    <source>
        <dbReference type="ARBA" id="ARBA00023235"/>
    </source>
</evidence>
<dbReference type="InterPro" id="IPR000212">
    <property type="entry name" value="DNA_helicase_UvrD/REP"/>
</dbReference>
<feature type="region of interest" description="Disordered" evidence="16">
    <location>
        <begin position="804"/>
        <end position="840"/>
    </location>
</feature>
<dbReference type="RefSeq" id="WP_125187138.1">
    <property type="nucleotide sequence ID" value="NZ_AENJ01000264.1"/>
</dbReference>
<accession>A0A8H9YAU0</accession>
<evidence type="ECO:0000256" key="1">
    <source>
        <dbReference type="ARBA" id="ARBA00009922"/>
    </source>
</evidence>
<protein>
    <recommendedName>
        <fullName evidence="13">DNA 3'-5' helicase</fullName>
        <ecNumber evidence="13">5.6.2.4</ecNumber>
    </recommendedName>
</protein>
<reference evidence="19" key="1">
    <citation type="submission" date="2020-08" db="EMBL/GenBank/DDBJ databases">
        <title>Sequencing the genomes of 1000 actinobacteria strains.</title>
        <authorList>
            <person name="Klenk H.-P."/>
        </authorList>
    </citation>
    <scope>NUCLEOTIDE SEQUENCE</scope>
    <source>
        <strain evidence="19">DSM 20582</strain>
    </source>
</reference>
<evidence type="ECO:0000256" key="14">
    <source>
        <dbReference type="ARBA" id="ARBA00048988"/>
    </source>
</evidence>
<dbReference type="PROSITE" id="PS51198">
    <property type="entry name" value="UVRD_HELICASE_ATP_BIND"/>
    <property type="match status" value="1"/>
</dbReference>
<keyword evidence="6 15" id="KW-0347">Helicase</keyword>
<dbReference type="InterPro" id="IPR013986">
    <property type="entry name" value="DExx_box_DNA_helicase_dom_sf"/>
</dbReference>
<dbReference type="InterPro" id="IPR027417">
    <property type="entry name" value="P-loop_NTPase"/>
</dbReference>
<dbReference type="Pfam" id="PF00580">
    <property type="entry name" value="UvrD-helicase"/>
    <property type="match status" value="1"/>
</dbReference>
<dbReference type="EC" id="5.6.2.4" evidence="13"/>
<evidence type="ECO:0000256" key="9">
    <source>
        <dbReference type="ARBA" id="ARBA00023125"/>
    </source>
</evidence>
<keyword evidence="7 19" id="KW-0269">Exonuclease</keyword>
<keyword evidence="5 15" id="KW-0378">Hydrolase</keyword>
<keyword evidence="4" id="KW-0227">DNA damage</keyword>
<feature type="compositionally biased region" description="Basic and acidic residues" evidence="16">
    <location>
        <begin position="1"/>
        <end position="13"/>
    </location>
</feature>
<dbReference type="SUPFAM" id="SSF52540">
    <property type="entry name" value="P-loop containing nucleoside triphosphate hydrolases"/>
    <property type="match status" value="1"/>
</dbReference>
<dbReference type="Gene3D" id="3.40.50.300">
    <property type="entry name" value="P-loop containing nucleotide triphosphate hydrolases"/>
    <property type="match status" value="2"/>
</dbReference>
<evidence type="ECO:0000256" key="5">
    <source>
        <dbReference type="ARBA" id="ARBA00022801"/>
    </source>
</evidence>
<dbReference type="PANTHER" id="PTHR11070:SF59">
    <property type="entry name" value="DNA 3'-5' HELICASE"/>
    <property type="match status" value="1"/>
</dbReference>
<dbReference type="GO" id="GO:0033202">
    <property type="term" value="C:DNA helicase complex"/>
    <property type="evidence" value="ECO:0007669"/>
    <property type="project" value="TreeGrafter"/>
</dbReference>
<dbReference type="EMBL" id="JACHWT010000003">
    <property type="protein sequence ID" value="MBB3115691.1"/>
    <property type="molecule type" value="Genomic_DNA"/>
</dbReference>
<dbReference type="InterPro" id="IPR014017">
    <property type="entry name" value="DNA_helicase_UvrD-like_C"/>
</dbReference>
<dbReference type="Proteomes" id="UP000612712">
    <property type="component" value="Unassembled WGS sequence"/>
</dbReference>
<keyword evidence="10" id="KW-0234">DNA repair</keyword>
<evidence type="ECO:0000313" key="20">
    <source>
        <dbReference type="Proteomes" id="UP000612712"/>
    </source>
</evidence>
<feature type="region of interest" description="Disordered" evidence="16">
    <location>
        <begin position="414"/>
        <end position="434"/>
    </location>
</feature>
<dbReference type="PANTHER" id="PTHR11070">
    <property type="entry name" value="UVRD / RECB / PCRA DNA HELICASE FAMILY MEMBER"/>
    <property type="match status" value="1"/>
</dbReference>
<dbReference type="GO" id="GO:0005524">
    <property type="term" value="F:ATP binding"/>
    <property type="evidence" value="ECO:0007669"/>
    <property type="project" value="UniProtKB-UniRule"/>
</dbReference>
<dbReference type="Pfam" id="PF13361">
    <property type="entry name" value="UvrD_C"/>
    <property type="match status" value="1"/>
</dbReference>
<keyword evidence="11" id="KW-0413">Isomerase</keyword>
<evidence type="ECO:0000256" key="15">
    <source>
        <dbReference type="PROSITE-ProRule" id="PRU00560"/>
    </source>
</evidence>
<evidence type="ECO:0000256" key="16">
    <source>
        <dbReference type="SAM" id="MobiDB-lite"/>
    </source>
</evidence>
<keyword evidence="8 15" id="KW-0067">ATP-binding</keyword>
<comment type="similarity">
    <text evidence="1">Belongs to the helicase family. UvrD subfamily.</text>
</comment>
<comment type="catalytic activity">
    <reaction evidence="12">
        <text>Couples ATP hydrolysis with the unwinding of duplex DNA by translocating in the 3'-5' direction.</text>
        <dbReference type="EC" id="5.6.2.4"/>
    </reaction>
</comment>
<organism evidence="19 20">
    <name type="scientific">Corynebacterium bovis DSM 20582 = CIP 54.80</name>
    <dbReference type="NCBI Taxonomy" id="927655"/>
    <lineage>
        <taxon>Bacteria</taxon>
        <taxon>Bacillati</taxon>
        <taxon>Actinomycetota</taxon>
        <taxon>Actinomycetes</taxon>
        <taxon>Mycobacteriales</taxon>
        <taxon>Corynebacteriaceae</taxon>
        <taxon>Corynebacterium</taxon>
    </lineage>
</organism>
<dbReference type="InterPro" id="IPR014016">
    <property type="entry name" value="UvrD-like_ATP-bd"/>
</dbReference>
<proteinExistence type="inferred from homology"/>